<dbReference type="OrthoDB" id="2985014at2759"/>
<dbReference type="Pfam" id="PF07690">
    <property type="entry name" value="MFS_1"/>
    <property type="match status" value="1"/>
</dbReference>
<evidence type="ECO:0000313" key="7">
    <source>
        <dbReference type="EMBL" id="CAI5453377.1"/>
    </source>
</evidence>
<dbReference type="InterPro" id="IPR011701">
    <property type="entry name" value="MFS"/>
</dbReference>
<dbReference type="SUPFAM" id="SSF103473">
    <property type="entry name" value="MFS general substrate transporter"/>
    <property type="match status" value="1"/>
</dbReference>
<name>A0A9P1IY45_9PELO</name>
<dbReference type="Proteomes" id="UP001152747">
    <property type="component" value="Unassembled WGS sequence"/>
</dbReference>
<feature type="transmembrane region" description="Helical" evidence="5">
    <location>
        <begin position="302"/>
        <end position="328"/>
    </location>
</feature>
<keyword evidence="8" id="KW-1185">Reference proteome</keyword>
<feature type="transmembrane region" description="Helical" evidence="5">
    <location>
        <begin position="340"/>
        <end position="360"/>
    </location>
</feature>
<dbReference type="InterPro" id="IPR036259">
    <property type="entry name" value="MFS_trans_sf"/>
</dbReference>
<sequence length="509" mass="56340">MKAAEENVKMVESLEHPFIHIRSRRLHVVIMLMFAFFCLCQMTAPMGMSLSCMLNSTAIAAQTLETNQHNNISFMSEAAQDLLNNSTGTCVALKDGLVMDYGGEFVWSVDWQGYVVVSMFIGGFIFSYPAGFAVDRYSARHLLSFSIAVCTSATLLLPILVYFFDVYGAIIARFFMGIGEAFLVPSLNSIVTRWIPLHEKSLAASLFTAGNQVSGIIGNPLIANICASSLGWQAIFYISGLFGIVWLILWHTTVRNSPQNTKWIKDVELDYLSYHVPMSRKRTIATQKESITPWADMFKSSAFWAIIYSSIMGNMMIAIIFVYIPVYFKDVLGLQVKNNGFYSAMPSLSNLITKIFWGYLMDKLKQKKILTANASVKLSQGLSMFGIAASFYFLRFMDCSTPITSLILFSAVSGFFGLSISGFYTSLLSIAPSHIGTLTSLGTVIGFLGRVGTPLLISFFKTTGTAEEWSNVLLVYVFASASCGLIFVLWGSGDVQPWDHSRKFSSQGQ</sequence>
<organism evidence="7 8">
    <name type="scientific">Caenorhabditis angaria</name>
    <dbReference type="NCBI Taxonomy" id="860376"/>
    <lineage>
        <taxon>Eukaryota</taxon>
        <taxon>Metazoa</taxon>
        <taxon>Ecdysozoa</taxon>
        <taxon>Nematoda</taxon>
        <taxon>Chromadorea</taxon>
        <taxon>Rhabditida</taxon>
        <taxon>Rhabditina</taxon>
        <taxon>Rhabditomorpha</taxon>
        <taxon>Rhabditoidea</taxon>
        <taxon>Rhabditidae</taxon>
        <taxon>Peloderinae</taxon>
        <taxon>Caenorhabditis</taxon>
    </lineage>
</organism>
<evidence type="ECO:0000256" key="3">
    <source>
        <dbReference type="ARBA" id="ARBA00022989"/>
    </source>
</evidence>
<evidence type="ECO:0000259" key="6">
    <source>
        <dbReference type="PROSITE" id="PS50850"/>
    </source>
</evidence>
<keyword evidence="3 5" id="KW-1133">Transmembrane helix</keyword>
<evidence type="ECO:0000256" key="5">
    <source>
        <dbReference type="SAM" id="Phobius"/>
    </source>
</evidence>
<evidence type="ECO:0000256" key="2">
    <source>
        <dbReference type="ARBA" id="ARBA00022692"/>
    </source>
</evidence>
<feature type="transmembrane region" description="Helical" evidence="5">
    <location>
        <begin position="436"/>
        <end position="460"/>
    </location>
</feature>
<feature type="transmembrane region" description="Helical" evidence="5">
    <location>
        <begin position="170"/>
        <end position="190"/>
    </location>
</feature>
<comment type="caution">
    <text evidence="7">The sequence shown here is derived from an EMBL/GenBank/DDBJ whole genome shotgun (WGS) entry which is preliminary data.</text>
</comment>
<feature type="transmembrane region" description="Helical" evidence="5">
    <location>
        <begin position="403"/>
        <end position="424"/>
    </location>
</feature>
<dbReference type="AlphaFoldDB" id="A0A9P1IY45"/>
<feature type="domain" description="Major facilitator superfamily (MFS) profile" evidence="6">
    <location>
        <begin position="73"/>
        <end position="496"/>
    </location>
</feature>
<keyword evidence="4 5" id="KW-0472">Membrane</keyword>
<gene>
    <name evidence="7" type="ORF">CAMP_LOCUS16014</name>
</gene>
<dbReference type="FunFam" id="1.20.1250.20:FF:000355">
    <property type="entry name" value="SLC (SoLute Carrier) homolog"/>
    <property type="match status" value="1"/>
</dbReference>
<feature type="transmembrane region" description="Helical" evidence="5">
    <location>
        <begin position="472"/>
        <end position="493"/>
    </location>
</feature>
<dbReference type="GO" id="GO:0006820">
    <property type="term" value="P:monoatomic anion transport"/>
    <property type="evidence" value="ECO:0007669"/>
    <property type="project" value="TreeGrafter"/>
</dbReference>
<feature type="transmembrane region" description="Helical" evidence="5">
    <location>
        <begin position="111"/>
        <end position="130"/>
    </location>
</feature>
<evidence type="ECO:0000256" key="4">
    <source>
        <dbReference type="ARBA" id="ARBA00023136"/>
    </source>
</evidence>
<dbReference type="Gene3D" id="1.20.1250.20">
    <property type="entry name" value="MFS general substrate transporter like domains"/>
    <property type="match status" value="2"/>
</dbReference>
<dbReference type="PANTHER" id="PTHR11662">
    <property type="entry name" value="SOLUTE CARRIER FAMILY 17"/>
    <property type="match status" value="1"/>
</dbReference>
<feature type="transmembrane region" description="Helical" evidence="5">
    <location>
        <begin position="234"/>
        <end position="252"/>
    </location>
</feature>
<dbReference type="GO" id="GO:0016020">
    <property type="term" value="C:membrane"/>
    <property type="evidence" value="ECO:0007669"/>
    <property type="project" value="UniProtKB-SubCell"/>
</dbReference>
<dbReference type="PANTHER" id="PTHR11662:SF60">
    <property type="entry name" value="MAJOR FACILITATOR SUPERFAMILY (MFS) PROFILE DOMAIN-CONTAINING PROTEIN"/>
    <property type="match status" value="1"/>
</dbReference>
<protein>
    <recommendedName>
        <fullName evidence="6">Major facilitator superfamily (MFS) profile domain-containing protein</fullName>
    </recommendedName>
</protein>
<comment type="subcellular location">
    <subcellularLocation>
        <location evidence="1">Membrane</location>
        <topology evidence="1">Multi-pass membrane protein</topology>
    </subcellularLocation>
</comment>
<evidence type="ECO:0000313" key="8">
    <source>
        <dbReference type="Proteomes" id="UP001152747"/>
    </source>
</evidence>
<dbReference type="InterPro" id="IPR020846">
    <property type="entry name" value="MFS_dom"/>
</dbReference>
<keyword evidence="2 5" id="KW-0812">Transmembrane</keyword>
<evidence type="ECO:0000256" key="1">
    <source>
        <dbReference type="ARBA" id="ARBA00004141"/>
    </source>
</evidence>
<accession>A0A9P1IY45</accession>
<feature type="transmembrane region" description="Helical" evidence="5">
    <location>
        <begin position="381"/>
        <end position="397"/>
    </location>
</feature>
<feature type="transmembrane region" description="Helical" evidence="5">
    <location>
        <begin position="26"/>
        <end position="44"/>
    </location>
</feature>
<reference evidence="7" key="1">
    <citation type="submission" date="2022-11" db="EMBL/GenBank/DDBJ databases">
        <authorList>
            <person name="Kikuchi T."/>
        </authorList>
    </citation>
    <scope>NUCLEOTIDE SEQUENCE</scope>
    <source>
        <strain evidence="7">PS1010</strain>
    </source>
</reference>
<feature type="transmembrane region" description="Helical" evidence="5">
    <location>
        <begin position="142"/>
        <end position="164"/>
    </location>
</feature>
<dbReference type="GO" id="GO:0022857">
    <property type="term" value="F:transmembrane transporter activity"/>
    <property type="evidence" value="ECO:0007669"/>
    <property type="project" value="InterPro"/>
</dbReference>
<dbReference type="InterPro" id="IPR050382">
    <property type="entry name" value="MFS_Na/Anion_cotransporter"/>
</dbReference>
<proteinExistence type="predicted"/>
<dbReference type="PROSITE" id="PS50850">
    <property type="entry name" value="MFS"/>
    <property type="match status" value="1"/>
</dbReference>
<dbReference type="EMBL" id="CANHGI010000005">
    <property type="protein sequence ID" value="CAI5453377.1"/>
    <property type="molecule type" value="Genomic_DNA"/>
</dbReference>